<dbReference type="InterPro" id="IPR035956">
    <property type="entry name" value="RimP_N_sf"/>
</dbReference>
<keyword evidence="1 3" id="KW-0963">Cytoplasm</keyword>
<dbReference type="EMBL" id="JADIMF010000002">
    <property type="protein sequence ID" value="MBO8468182.1"/>
    <property type="molecule type" value="Genomic_DNA"/>
</dbReference>
<dbReference type="HAMAP" id="MF_01077">
    <property type="entry name" value="RimP"/>
    <property type="match status" value="1"/>
</dbReference>
<accession>A0A9D9NC01</accession>
<dbReference type="Proteomes" id="UP000810292">
    <property type="component" value="Unassembled WGS sequence"/>
</dbReference>
<sequence>MLTEDGRDSSLFKEVDSFVKELGLETVEVTDSIHQGNHSMRVIVARKDGEITTDDLAEIYNIIYPRYSVIYSDRDLQLEVSSPGLQRAFKDVLEFSVFEGKLVRAYSVSRSQYVVGKIEKAGENSVILSDYFIEDGNEKGESISLPYSDIAKAKLEYRWEANNA</sequence>
<dbReference type="GO" id="GO:0000028">
    <property type="term" value="P:ribosomal small subunit assembly"/>
    <property type="evidence" value="ECO:0007669"/>
    <property type="project" value="TreeGrafter"/>
</dbReference>
<comment type="caution">
    <text evidence="5">The sequence shown here is derived from an EMBL/GenBank/DDBJ whole genome shotgun (WGS) entry which is preliminary data.</text>
</comment>
<protein>
    <recommendedName>
        <fullName evidence="3">Ribosome maturation factor RimP</fullName>
    </recommendedName>
</protein>
<evidence type="ECO:0000256" key="2">
    <source>
        <dbReference type="ARBA" id="ARBA00022517"/>
    </source>
</evidence>
<evidence type="ECO:0000256" key="3">
    <source>
        <dbReference type="HAMAP-Rule" id="MF_01077"/>
    </source>
</evidence>
<reference evidence="5" key="1">
    <citation type="submission" date="2020-10" db="EMBL/GenBank/DDBJ databases">
        <authorList>
            <person name="Gilroy R."/>
        </authorList>
    </citation>
    <scope>NUCLEOTIDE SEQUENCE</scope>
    <source>
        <strain evidence="5">14700</strain>
    </source>
</reference>
<keyword evidence="2 3" id="KW-0690">Ribosome biogenesis</keyword>
<proteinExistence type="inferred from homology"/>
<dbReference type="InterPro" id="IPR028989">
    <property type="entry name" value="RimP_N"/>
</dbReference>
<dbReference type="InterPro" id="IPR003728">
    <property type="entry name" value="Ribosome_maturation_RimP"/>
</dbReference>
<comment type="subcellular location">
    <subcellularLocation>
        <location evidence="3">Cytoplasm</location>
    </subcellularLocation>
</comment>
<feature type="domain" description="Ribosome maturation factor RimP N-terminal" evidence="4">
    <location>
        <begin position="15"/>
        <end position="85"/>
    </location>
</feature>
<dbReference type="GO" id="GO:0005829">
    <property type="term" value="C:cytosol"/>
    <property type="evidence" value="ECO:0007669"/>
    <property type="project" value="TreeGrafter"/>
</dbReference>
<comment type="function">
    <text evidence="3">Required for maturation of 30S ribosomal subunits.</text>
</comment>
<dbReference type="PANTHER" id="PTHR33867">
    <property type="entry name" value="RIBOSOME MATURATION FACTOR RIMP"/>
    <property type="match status" value="1"/>
</dbReference>
<comment type="similarity">
    <text evidence="3">Belongs to the RimP family.</text>
</comment>
<evidence type="ECO:0000259" key="4">
    <source>
        <dbReference type="Pfam" id="PF02576"/>
    </source>
</evidence>
<evidence type="ECO:0000313" key="5">
    <source>
        <dbReference type="EMBL" id="MBO8468182.1"/>
    </source>
</evidence>
<organism evidence="5 6">
    <name type="scientific">Candidatus Ornithospirochaeta stercoravium</name>
    <dbReference type="NCBI Taxonomy" id="2840897"/>
    <lineage>
        <taxon>Bacteria</taxon>
        <taxon>Pseudomonadati</taxon>
        <taxon>Spirochaetota</taxon>
        <taxon>Spirochaetia</taxon>
        <taxon>Spirochaetales</taxon>
        <taxon>Spirochaetaceae</taxon>
        <taxon>Spirochaetaceae incertae sedis</taxon>
        <taxon>Candidatus Ornithospirochaeta</taxon>
    </lineage>
</organism>
<dbReference type="Pfam" id="PF02576">
    <property type="entry name" value="RimP_N"/>
    <property type="match status" value="1"/>
</dbReference>
<dbReference type="AlphaFoldDB" id="A0A9D9NC01"/>
<evidence type="ECO:0000256" key="1">
    <source>
        <dbReference type="ARBA" id="ARBA00022490"/>
    </source>
</evidence>
<gene>
    <name evidence="3" type="primary">rimP</name>
    <name evidence="5" type="ORF">IAA72_00165</name>
</gene>
<reference evidence="5" key="2">
    <citation type="journal article" date="2021" name="PeerJ">
        <title>Extensive microbial diversity within the chicken gut microbiome revealed by metagenomics and culture.</title>
        <authorList>
            <person name="Gilroy R."/>
            <person name="Ravi A."/>
            <person name="Getino M."/>
            <person name="Pursley I."/>
            <person name="Horton D.L."/>
            <person name="Alikhan N.F."/>
            <person name="Baker D."/>
            <person name="Gharbi K."/>
            <person name="Hall N."/>
            <person name="Watson M."/>
            <person name="Adriaenssens E.M."/>
            <person name="Foster-Nyarko E."/>
            <person name="Jarju S."/>
            <person name="Secka A."/>
            <person name="Antonio M."/>
            <person name="Oren A."/>
            <person name="Chaudhuri R.R."/>
            <person name="La Ragione R."/>
            <person name="Hildebrand F."/>
            <person name="Pallen M.J."/>
        </authorList>
    </citation>
    <scope>NUCLEOTIDE SEQUENCE</scope>
    <source>
        <strain evidence="5">14700</strain>
    </source>
</reference>
<dbReference type="PANTHER" id="PTHR33867:SF1">
    <property type="entry name" value="RIBOSOME MATURATION FACTOR RIMP"/>
    <property type="match status" value="1"/>
</dbReference>
<dbReference type="Gene3D" id="3.30.300.70">
    <property type="entry name" value="RimP-like superfamily, N-terminal"/>
    <property type="match status" value="1"/>
</dbReference>
<dbReference type="GO" id="GO:0006412">
    <property type="term" value="P:translation"/>
    <property type="evidence" value="ECO:0007669"/>
    <property type="project" value="TreeGrafter"/>
</dbReference>
<evidence type="ECO:0000313" key="6">
    <source>
        <dbReference type="Proteomes" id="UP000810292"/>
    </source>
</evidence>
<name>A0A9D9NC01_9SPIO</name>
<dbReference type="SUPFAM" id="SSF75420">
    <property type="entry name" value="YhbC-like, N-terminal domain"/>
    <property type="match status" value="1"/>
</dbReference>